<feature type="non-terminal residue" evidence="4">
    <location>
        <position position="1"/>
    </location>
</feature>
<protein>
    <submittedName>
        <fullName evidence="4">Uncharacterized protein</fullName>
    </submittedName>
</protein>
<dbReference type="AlphaFoldDB" id="X6PDR5"/>
<dbReference type="PROSITE" id="PS50082">
    <property type="entry name" value="WD_REPEATS_2"/>
    <property type="match status" value="1"/>
</dbReference>
<dbReference type="SMART" id="SM00320">
    <property type="entry name" value="WD40"/>
    <property type="match status" value="1"/>
</dbReference>
<dbReference type="PROSITE" id="PS00678">
    <property type="entry name" value="WD_REPEATS_1"/>
    <property type="match status" value="1"/>
</dbReference>
<dbReference type="InterPro" id="IPR036322">
    <property type="entry name" value="WD40_repeat_dom_sf"/>
</dbReference>
<dbReference type="InterPro" id="IPR019775">
    <property type="entry name" value="WD40_repeat_CS"/>
</dbReference>
<dbReference type="PROSITE" id="PS50294">
    <property type="entry name" value="WD_REPEATS_REGION"/>
    <property type="match status" value="1"/>
</dbReference>
<evidence type="ECO:0000256" key="3">
    <source>
        <dbReference type="PROSITE-ProRule" id="PRU00221"/>
    </source>
</evidence>
<comment type="caution">
    <text evidence="4">The sequence shown here is derived from an EMBL/GenBank/DDBJ whole genome shotgun (WGS) entry which is preliminary data.</text>
</comment>
<gene>
    <name evidence="4" type="ORF">RFI_00865</name>
</gene>
<dbReference type="Pfam" id="PF00400">
    <property type="entry name" value="WD40"/>
    <property type="match status" value="1"/>
</dbReference>
<dbReference type="Proteomes" id="UP000023152">
    <property type="component" value="Unassembled WGS sequence"/>
</dbReference>
<keyword evidence="1 3" id="KW-0853">WD repeat</keyword>
<evidence type="ECO:0000256" key="2">
    <source>
        <dbReference type="ARBA" id="ARBA00022737"/>
    </source>
</evidence>
<dbReference type="EMBL" id="ASPP01000910">
    <property type="protein sequence ID" value="ETO36199.1"/>
    <property type="molecule type" value="Genomic_DNA"/>
</dbReference>
<keyword evidence="5" id="KW-1185">Reference proteome</keyword>
<dbReference type="Gene3D" id="2.130.10.10">
    <property type="entry name" value="YVTN repeat-like/Quinoprotein amine dehydrogenase"/>
    <property type="match status" value="1"/>
</dbReference>
<dbReference type="InterPro" id="IPR015943">
    <property type="entry name" value="WD40/YVTN_repeat-like_dom_sf"/>
</dbReference>
<accession>X6PDR5</accession>
<keyword evidence="2" id="KW-0677">Repeat</keyword>
<dbReference type="InterPro" id="IPR001680">
    <property type="entry name" value="WD40_rpt"/>
</dbReference>
<sequence>DIRYGKQIQVFNGHEDYVWSVEYVPFIIKNNIVNSNVVCSGSLDNTIRFWDIRSNKNELYIIKGNDNEYDGILGLKFIRLKKKKEKKNIEYNLNLCYGSCKEIKVFFLFEKICFILICCFKKIENKVVFFNYKTIKLTIKNLQSIDRLYYIFMQKILTIESIEQETNLESREKDKDNYHYQFFIKKKFLLHFGNLIFQSVKNKHEIVLHTNPFINIDKRNIFFGFLLC</sequence>
<dbReference type="SUPFAM" id="SSF50978">
    <property type="entry name" value="WD40 repeat-like"/>
    <property type="match status" value="1"/>
</dbReference>
<reference evidence="4 5" key="1">
    <citation type="journal article" date="2013" name="Curr. Biol.">
        <title>The Genome of the Foraminiferan Reticulomyxa filosa.</title>
        <authorList>
            <person name="Glockner G."/>
            <person name="Hulsmann N."/>
            <person name="Schleicher M."/>
            <person name="Noegel A.A."/>
            <person name="Eichinger L."/>
            <person name="Gallinger C."/>
            <person name="Pawlowski J."/>
            <person name="Sierra R."/>
            <person name="Euteneuer U."/>
            <person name="Pillet L."/>
            <person name="Moustafa A."/>
            <person name="Platzer M."/>
            <person name="Groth M."/>
            <person name="Szafranski K."/>
            <person name="Schliwa M."/>
        </authorList>
    </citation>
    <scope>NUCLEOTIDE SEQUENCE [LARGE SCALE GENOMIC DNA]</scope>
</reference>
<proteinExistence type="predicted"/>
<evidence type="ECO:0000313" key="5">
    <source>
        <dbReference type="Proteomes" id="UP000023152"/>
    </source>
</evidence>
<organism evidence="4 5">
    <name type="scientific">Reticulomyxa filosa</name>
    <dbReference type="NCBI Taxonomy" id="46433"/>
    <lineage>
        <taxon>Eukaryota</taxon>
        <taxon>Sar</taxon>
        <taxon>Rhizaria</taxon>
        <taxon>Retaria</taxon>
        <taxon>Foraminifera</taxon>
        <taxon>Monothalamids</taxon>
        <taxon>Reticulomyxidae</taxon>
        <taxon>Reticulomyxa</taxon>
    </lineage>
</organism>
<evidence type="ECO:0000256" key="1">
    <source>
        <dbReference type="ARBA" id="ARBA00022574"/>
    </source>
</evidence>
<evidence type="ECO:0000313" key="4">
    <source>
        <dbReference type="EMBL" id="ETO36199.1"/>
    </source>
</evidence>
<name>X6PDR5_RETFI</name>
<feature type="repeat" description="WD" evidence="3">
    <location>
        <begin position="11"/>
        <end position="60"/>
    </location>
</feature>